<reference evidence="3" key="1">
    <citation type="journal article" date="2019" name="Int. J. Syst. Evol. Microbiol.">
        <title>The Global Catalogue of Microorganisms (GCM) 10K type strain sequencing project: providing services to taxonomists for standard genome sequencing and annotation.</title>
        <authorList>
            <consortium name="The Broad Institute Genomics Platform"/>
            <consortium name="The Broad Institute Genome Sequencing Center for Infectious Disease"/>
            <person name="Wu L."/>
            <person name="Ma J."/>
        </authorList>
    </citation>
    <scope>NUCLEOTIDE SEQUENCE [LARGE SCALE GENOMIC DNA]</scope>
    <source>
        <strain evidence="3">CCUG 60023</strain>
    </source>
</reference>
<keyword evidence="3" id="KW-1185">Reference proteome</keyword>
<feature type="region of interest" description="Disordered" evidence="1">
    <location>
        <begin position="50"/>
        <end position="75"/>
    </location>
</feature>
<protein>
    <recommendedName>
        <fullName evidence="4">ATP-dependent Clp protease proteolytic subunit</fullName>
    </recommendedName>
</protein>
<dbReference type="Proteomes" id="UP001597101">
    <property type="component" value="Unassembled WGS sequence"/>
</dbReference>
<evidence type="ECO:0000256" key="1">
    <source>
        <dbReference type="SAM" id="MobiDB-lite"/>
    </source>
</evidence>
<sequence length="292" mass="31195">MARETLKRPLTALIRSFNDGSALRYVFLGMLGLTVGTVGQDFSQMLAETPDGIPGSQRLEPAPMQLPQPGDQTRPYLPRTMPIGPSRRAPSLPGYTGPTDGTVLSEGMTFHLGPDGKASALGRIDAGAAARLQKFIEKYRDEAGRSAIGEVHLHSPGGSVSDALAMSRTIREEGISTVIPAHAYCASSCPLVLAGGLYRSAGEGSFIGVHQVYALPNATGTLQRGMSEAQTVSSIAQQLLVDMEVDLQVWVKAMATPPAQLYVFTPDELRRFNLANGTPKRTLPKPRPEAEI</sequence>
<organism evidence="2 3">
    <name type="scientific">Pseudahrensia aquimaris</name>
    <dbReference type="NCBI Taxonomy" id="744461"/>
    <lineage>
        <taxon>Bacteria</taxon>
        <taxon>Pseudomonadati</taxon>
        <taxon>Pseudomonadota</taxon>
        <taxon>Alphaproteobacteria</taxon>
        <taxon>Hyphomicrobiales</taxon>
        <taxon>Ahrensiaceae</taxon>
        <taxon>Pseudahrensia</taxon>
    </lineage>
</organism>
<dbReference type="SUPFAM" id="SSF52096">
    <property type="entry name" value="ClpP/crotonase"/>
    <property type="match status" value="1"/>
</dbReference>
<evidence type="ECO:0000313" key="3">
    <source>
        <dbReference type="Proteomes" id="UP001597101"/>
    </source>
</evidence>
<evidence type="ECO:0000313" key="2">
    <source>
        <dbReference type="EMBL" id="MFD0916751.1"/>
    </source>
</evidence>
<dbReference type="InterPro" id="IPR029045">
    <property type="entry name" value="ClpP/crotonase-like_dom_sf"/>
</dbReference>
<name>A0ABW3FJ16_9HYPH</name>
<dbReference type="Gene3D" id="3.90.226.10">
    <property type="entry name" value="2-enoyl-CoA Hydratase, Chain A, domain 1"/>
    <property type="match status" value="1"/>
</dbReference>
<dbReference type="RefSeq" id="WP_377212601.1">
    <property type="nucleotide sequence ID" value="NZ_JBHTJV010000009.1"/>
</dbReference>
<gene>
    <name evidence="2" type="ORF">ACFQ14_10060</name>
</gene>
<comment type="caution">
    <text evidence="2">The sequence shown here is derived from an EMBL/GenBank/DDBJ whole genome shotgun (WGS) entry which is preliminary data.</text>
</comment>
<dbReference type="EMBL" id="JBHTJV010000009">
    <property type="protein sequence ID" value="MFD0916751.1"/>
    <property type="molecule type" value="Genomic_DNA"/>
</dbReference>
<evidence type="ECO:0008006" key="4">
    <source>
        <dbReference type="Google" id="ProtNLM"/>
    </source>
</evidence>
<accession>A0ABW3FJ16</accession>
<proteinExistence type="predicted"/>